<dbReference type="SMART" id="SM00066">
    <property type="entry name" value="GAL4"/>
    <property type="match status" value="1"/>
</dbReference>
<feature type="compositionally biased region" description="Acidic residues" evidence="6">
    <location>
        <begin position="483"/>
        <end position="495"/>
    </location>
</feature>
<keyword evidence="4" id="KW-0804">Transcription</keyword>
<protein>
    <submittedName>
        <fullName evidence="8">RmlC-like cupin</fullName>
    </submittedName>
</protein>
<dbReference type="EMBL" id="JBFXLT010000137">
    <property type="protein sequence ID" value="KAL2807581.1"/>
    <property type="molecule type" value="Genomic_DNA"/>
</dbReference>
<dbReference type="Gene3D" id="2.60.120.10">
    <property type="entry name" value="Jelly Rolls"/>
    <property type="match status" value="2"/>
</dbReference>
<feature type="domain" description="Zn(2)-C6 fungal-type" evidence="7">
    <location>
        <begin position="363"/>
        <end position="392"/>
    </location>
</feature>
<dbReference type="PANTHER" id="PTHR47424">
    <property type="entry name" value="REGULATORY PROTEIN GAL4"/>
    <property type="match status" value="1"/>
</dbReference>
<sequence length="1140" mass="127562">MSLWTNTPPDARVPYAIPQLEGERITIPGSKGAFRILASSKQTNGLMAVFQSGAVLSDAPGFHYHNHAHDVFLVTKGYLKLWNGDKCRIMGPGDFAYVPPGIVHNPELLGPHTETFGLITPGDWIDFFRYVAEPYEGILVPETDNRDLKSILIPKVMAAKEKFDVVFQPNYVPPELGEWDKDDERLPEGQAPFFLRANTGPRWMLGGVLSRPFITTAQSNGVCAISSIESSSIYNEEGGSVLSRVMTFASVDHCLAVQEGTLGVVLKGQEEVAIREGETVVIPAGQAFSLHFRSRFVRVWSFTDGNGIESLVQRAGQAFAGVVLPETVGGWDTAVVRDVAKELGVEIELEEPPRSKRPRAAQACDRCRLKKYKCDELYPCSQCKKSQLKCVYQGNYRQLENSRSASYVLDLEKRVEELNSKLRAAECKLSAFPAHPTLDATPHSMPVDRPMPTPRTDLEEPPLPCYNSNIAPDAETNPGPDAGADETSDPVEEEISELNHHTNGIEFHGSTSSVAFLGHLQKTREPPRTEDCAHSRSRAQGYSIVSTLHNAGFSPTNSAAQAQQSLSIAAVHEHNYYFDHAHVFMSGYFENIHFVHPFIDKEDFYLRAQDLWLRRTPTPDPSFVALYLSVLSFGALLRVWDEAQLGGLTRFEWSRKLFGEAQLYLNHLHFPNNLDAVQCLYLMAKICQNELNPNLAYMYLGLAIRTCLAAGFNRKVRHADPRADWISRTWWGLFSLEIEMSFSLGRPDTLGMDEYHNRPLPPRDNTQYAIIPWMVDFAQIIRRVSVQIYHRRMPLFEKLHVALAIEAELDGWMARLPGWIRPDFVDSDPSGEGGSEHQGDGGRNALRDPKWARRQRVVLGIRYYNVKMLLFRPFLSHYTRRKQNRPLEQRQAQRLSMQNHSPLGEPGEMDETPSTSTSTSDILITQTIRKCLDAAERTIAVMHDIYRRHTFFRCWWYNTTYITFATSTLLLPLSRPGFNLDLDLDLSQQDDTTYTSTRAELQHNRLSSFRNSIRKAIDILEATDESVVARKSAEIIRHYLREFEERDCRAGGGGGGGGSSSYGNGTGEQMMDPSPSSSSGPYTSGADDVFGAAVYGPVPGEGGDGLGIPEWAYGFGFSDCSFEGVARFFDDLGGISVLDE</sequence>
<evidence type="ECO:0000259" key="7">
    <source>
        <dbReference type="PROSITE" id="PS50048"/>
    </source>
</evidence>
<dbReference type="InterPro" id="IPR013096">
    <property type="entry name" value="Cupin_2"/>
</dbReference>
<evidence type="ECO:0000256" key="1">
    <source>
        <dbReference type="ARBA" id="ARBA00022723"/>
    </source>
</evidence>
<dbReference type="PROSITE" id="PS00463">
    <property type="entry name" value="ZN2_CY6_FUNGAL_1"/>
    <property type="match status" value="1"/>
</dbReference>
<dbReference type="Pfam" id="PF00172">
    <property type="entry name" value="Zn_clus"/>
    <property type="match status" value="1"/>
</dbReference>
<evidence type="ECO:0000256" key="2">
    <source>
        <dbReference type="ARBA" id="ARBA00023015"/>
    </source>
</evidence>
<feature type="compositionally biased region" description="Gly residues" evidence="6">
    <location>
        <begin position="1050"/>
        <end position="1066"/>
    </location>
</feature>
<accession>A0ABR4GWM7</accession>
<dbReference type="InterPro" id="IPR011051">
    <property type="entry name" value="RmlC_Cupin_sf"/>
</dbReference>
<name>A0ABR4GWM7_9EURO</name>
<keyword evidence="9" id="KW-1185">Reference proteome</keyword>
<keyword evidence="3" id="KW-0238">DNA-binding</keyword>
<dbReference type="Proteomes" id="UP001610334">
    <property type="component" value="Unassembled WGS sequence"/>
</dbReference>
<dbReference type="Pfam" id="PF04082">
    <property type="entry name" value="Fungal_trans"/>
    <property type="match status" value="1"/>
</dbReference>
<dbReference type="InterPro" id="IPR014710">
    <property type="entry name" value="RmlC-like_jellyroll"/>
</dbReference>
<evidence type="ECO:0000256" key="4">
    <source>
        <dbReference type="ARBA" id="ARBA00023163"/>
    </source>
</evidence>
<dbReference type="SUPFAM" id="SSF51182">
    <property type="entry name" value="RmlC-like cupins"/>
    <property type="match status" value="1"/>
</dbReference>
<organism evidence="8 9">
    <name type="scientific">Aspergillus granulosus</name>
    <dbReference type="NCBI Taxonomy" id="176169"/>
    <lineage>
        <taxon>Eukaryota</taxon>
        <taxon>Fungi</taxon>
        <taxon>Dikarya</taxon>
        <taxon>Ascomycota</taxon>
        <taxon>Pezizomycotina</taxon>
        <taxon>Eurotiomycetes</taxon>
        <taxon>Eurotiomycetidae</taxon>
        <taxon>Eurotiales</taxon>
        <taxon>Aspergillaceae</taxon>
        <taxon>Aspergillus</taxon>
        <taxon>Aspergillus subgen. Nidulantes</taxon>
    </lineage>
</organism>
<dbReference type="SUPFAM" id="SSF57701">
    <property type="entry name" value="Zn2/Cys6 DNA-binding domain"/>
    <property type="match status" value="1"/>
</dbReference>
<feature type="region of interest" description="Disordered" evidence="6">
    <location>
        <begin position="435"/>
        <end position="495"/>
    </location>
</feature>
<dbReference type="PANTHER" id="PTHR47424:SF15">
    <property type="entry name" value="ZN(II)2CYS6 TRANSCRIPTION FACTOR (EUROFUNG)"/>
    <property type="match status" value="1"/>
</dbReference>
<feature type="compositionally biased region" description="Basic and acidic residues" evidence="6">
    <location>
        <begin position="834"/>
        <end position="847"/>
    </location>
</feature>
<evidence type="ECO:0000256" key="3">
    <source>
        <dbReference type="ARBA" id="ARBA00023125"/>
    </source>
</evidence>
<dbReference type="SMART" id="SM00906">
    <property type="entry name" value="Fungal_trans"/>
    <property type="match status" value="1"/>
</dbReference>
<feature type="region of interest" description="Disordered" evidence="6">
    <location>
        <begin position="1050"/>
        <end position="1083"/>
    </location>
</feature>
<dbReference type="CDD" id="cd00067">
    <property type="entry name" value="GAL4"/>
    <property type="match status" value="1"/>
</dbReference>
<proteinExistence type="predicted"/>
<dbReference type="Gene3D" id="4.10.240.10">
    <property type="entry name" value="Zn(2)-C6 fungal-type DNA-binding domain"/>
    <property type="match status" value="1"/>
</dbReference>
<dbReference type="InterPro" id="IPR001138">
    <property type="entry name" value="Zn2Cys6_DnaBD"/>
</dbReference>
<dbReference type="InterPro" id="IPR051127">
    <property type="entry name" value="Fungal_SecMet_Regulators"/>
</dbReference>
<feature type="region of interest" description="Disordered" evidence="6">
    <location>
        <begin position="897"/>
        <end position="919"/>
    </location>
</feature>
<comment type="caution">
    <text evidence="8">The sequence shown here is derived from an EMBL/GenBank/DDBJ whole genome shotgun (WGS) entry which is preliminary data.</text>
</comment>
<dbReference type="InterPro" id="IPR007219">
    <property type="entry name" value="XnlR_reg_dom"/>
</dbReference>
<evidence type="ECO:0000313" key="8">
    <source>
        <dbReference type="EMBL" id="KAL2807581.1"/>
    </source>
</evidence>
<keyword evidence="5" id="KW-0539">Nucleus</keyword>
<keyword evidence="2" id="KW-0805">Transcription regulation</keyword>
<dbReference type="PROSITE" id="PS50048">
    <property type="entry name" value="ZN2_CY6_FUNGAL_2"/>
    <property type="match status" value="1"/>
</dbReference>
<dbReference type="InterPro" id="IPR036864">
    <property type="entry name" value="Zn2-C6_fun-type_DNA-bd_sf"/>
</dbReference>
<gene>
    <name evidence="8" type="ORF">BJX63DRAFT_425245</name>
</gene>
<reference evidence="8 9" key="1">
    <citation type="submission" date="2024-07" db="EMBL/GenBank/DDBJ databases">
        <title>Section-level genome sequencing and comparative genomics of Aspergillus sections Usti and Cavernicolus.</title>
        <authorList>
            <consortium name="Lawrence Berkeley National Laboratory"/>
            <person name="Nybo J.L."/>
            <person name="Vesth T.C."/>
            <person name="Theobald S."/>
            <person name="Frisvad J.C."/>
            <person name="Larsen T.O."/>
            <person name="Kjaerboelling I."/>
            <person name="Rothschild-Mancinelli K."/>
            <person name="Lyhne E.K."/>
            <person name="Kogle M.E."/>
            <person name="Barry K."/>
            <person name="Clum A."/>
            <person name="Na H."/>
            <person name="Ledsgaard L."/>
            <person name="Lin J."/>
            <person name="Lipzen A."/>
            <person name="Kuo A."/>
            <person name="Riley R."/>
            <person name="Mondo S."/>
            <person name="Labutti K."/>
            <person name="Haridas S."/>
            <person name="Pangalinan J."/>
            <person name="Salamov A.A."/>
            <person name="Simmons B.A."/>
            <person name="Magnuson J.K."/>
            <person name="Chen J."/>
            <person name="Drula E."/>
            <person name="Henrissat B."/>
            <person name="Wiebenga A."/>
            <person name="Lubbers R.J."/>
            <person name="Gomes A.C."/>
            <person name="Makela M.R."/>
            <person name="Stajich J."/>
            <person name="Grigoriev I.V."/>
            <person name="Mortensen U.H."/>
            <person name="De Vries R.P."/>
            <person name="Baker S.E."/>
            <person name="Andersen M.R."/>
        </authorList>
    </citation>
    <scope>NUCLEOTIDE SEQUENCE [LARGE SCALE GENOMIC DNA]</scope>
    <source>
        <strain evidence="8 9">CBS 588.65</strain>
    </source>
</reference>
<dbReference type="CDD" id="cd02215">
    <property type="entry name" value="cupin_QDO_N_C"/>
    <property type="match status" value="1"/>
</dbReference>
<keyword evidence="1" id="KW-0479">Metal-binding</keyword>
<evidence type="ECO:0000313" key="9">
    <source>
        <dbReference type="Proteomes" id="UP001610334"/>
    </source>
</evidence>
<evidence type="ECO:0000256" key="6">
    <source>
        <dbReference type="SAM" id="MobiDB-lite"/>
    </source>
</evidence>
<feature type="region of interest" description="Disordered" evidence="6">
    <location>
        <begin position="825"/>
        <end position="847"/>
    </location>
</feature>
<evidence type="ECO:0000256" key="5">
    <source>
        <dbReference type="ARBA" id="ARBA00023242"/>
    </source>
</evidence>
<dbReference type="Pfam" id="PF07883">
    <property type="entry name" value="Cupin_2"/>
    <property type="match status" value="1"/>
</dbReference>
<dbReference type="CDD" id="cd12148">
    <property type="entry name" value="fungal_TF_MHR"/>
    <property type="match status" value="1"/>
</dbReference>